<reference evidence="1 2" key="1">
    <citation type="submission" date="2018-06" db="EMBL/GenBank/DDBJ databases">
        <title>Genomic Encyclopedia of Type Strains, Phase III (KMG-III): the genomes of soil and plant-associated and newly described type strains.</title>
        <authorList>
            <person name="Whitman W."/>
        </authorList>
    </citation>
    <scope>NUCLEOTIDE SEQUENCE [LARGE SCALE GENOMIC DNA]</scope>
    <source>
        <strain evidence="1 2">CGMCC 1.12398</strain>
    </source>
</reference>
<evidence type="ECO:0000313" key="2">
    <source>
        <dbReference type="Proteomes" id="UP000249620"/>
    </source>
</evidence>
<organism evidence="1 2">
    <name type="scientific">Flavobacterium aquaticum</name>
    <dbReference type="NCBI Taxonomy" id="1236486"/>
    <lineage>
        <taxon>Bacteria</taxon>
        <taxon>Pseudomonadati</taxon>
        <taxon>Bacteroidota</taxon>
        <taxon>Flavobacteriia</taxon>
        <taxon>Flavobacteriales</taxon>
        <taxon>Flavobacteriaceae</taxon>
        <taxon>Flavobacterium</taxon>
    </lineage>
</organism>
<dbReference type="InterPro" id="IPR032676">
    <property type="entry name" value="YkuD_2"/>
</dbReference>
<dbReference type="Proteomes" id="UP000249620">
    <property type="component" value="Unassembled WGS sequence"/>
</dbReference>
<sequence length="256" mass="28728">MAHYNNNITTRLTMIYRFLPLILFCIFSFKPLNTTENTKNEVKSTDPKLIAANAKATFEAKSKSFYTVIDANGFSLPTFESFLAAFEGYEQLKQQGKIENEILTIVDFSLSSSQERMWVIDMKTQKVILKSLVSHGRNSGSEYATDFSNASESFKSSLGFYVTGETYTGKHGLSLRLDGMEYGINDNARNRAVVVHGADYVSKSFIKNTGRLGRSQGCPAVPYEIHKELIQTIKGKSCIFIYHPSRNYVAKSKLVS</sequence>
<keyword evidence="2" id="KW-1185">Reference proteome</keyword>
<dbReference type="PANTHER" id="PTHR38477:SF1">
    <property type="entry name" value="MUREIN L,D-TRANSPEPTIDASE CATALYTIC DOMAIN FAMILY PROTEIN"/>
    <property type="match status" value="1"/>
</dbReference>
<name>A0A327YTL8_9FLAO</name>
<gene>
    <name evidence="1" type="ORF">B0I03_102128</name>
</gene>
<dbReference type="Pfam" id="PF13645">
    <property type="entry name" value="YkuD_2"/>
    <property type="match status" value="1"/>
</dbReference>
<accession>A0A327YTL8</accession>
<dbReference type="PANTHER" id="PTHR38477">
    <property type="entry name" value="HYPOTHETICAL EXPORTED PROTEIN"/>
    <property type="match status" value="1"/>
</dbReference>
<protein>
    <submittedName>
        <fullName evidence="1">L,D-transpeptidase-like protein</fullName>
    </submittedName>
</protein>
<proteinExistence type="predicted"/>
<dbReference type="EMBL" id="QLMI01000002">
    <property type="protein sequence ID" value="RAK24273.1"/>
    <property type="molecule type" value="Genomic_DNA"/>
</dbReference>
<evidence type="ECO:0000313" key="1">
    <source>
        <dbReference type="EMBL" id="RAK24273.1"/>
    </source>
</evidence>
<dbReference type="AlphaFoldDB" id="A0A327YTL8"/>
<comment type="caution">
    <text evidence="1">The sequence shown here is derived from an EMBL/GenBank/DDBJ whole genome shotgun (WGS) entry which is preliminary data.</text>
</comment>